<evidence type="ECO:0000313" key="3">
    <source>
        <dbReference type="EMBL" id="PVU87108.1"/>
    </source>
</evidence>
<feature type="chain" id="PRO_5015593328" description="Carbohydrate-binding module family 19 domain-containing protein" evidence="2">
    <location>
        <begin position="21"/>
        <end position="456"/>
    </location>
</feature>
<protein>
    <recommendedName>
        <fullName evidence="5">Carbohydrate-binding module family 19 domain-containing protein</fullName>
    </recommendedName>
</protein>
<feature type="region of interest" description="Disordered" evidence="1">
    <location>
        <begin position="125"/>
        <end position="234"/>
    </location>
</feature>
<dbReference type="AlphaFoldDB" id="A0A2T9Y455"/>
<keyword evidence="2" id="KW-0732">Signal</keyword>
<evidence type="ECO:0000256" key="2">
    <source>
        <dbReference type="SAM" id="SignalP"/>
    </source>
</evidence>
<dbReference type="Proteomes" id="UP000245383">
    <property type="component" value="Unassembled WGS sequence"/>
</dbReference>
<feature type="compositionally biased region" description="Basic and acidic residues" evidence="1">
    <location>
        <begin position="153"/>
        <end position="175"/>
    </location>
</feature>
<gene>
    <name evidence="3" type="ORF">BB561_006456</name>
</gene>
<dbReference type="EMBL" id="MBFR01000552">
    <property type="protein sequence ID" value="PVU87108.1"/>
    <property type="molecule type" value="Genomic_DNA"/>
</dbReference>
<evidence type="ECO:0008006" key="5">
    <source>
        <dbReference type="Google" id="ProtNLM"/>
    </source>
</evidence>
<proteinExistence type="predicted"/>
<evidence type="ECO:0000313" key="4">
    <source>
        <dbReference type="Proteomes" id="UP000245383"/>
    </source>
</evidence>
<evidence type="ECO:0000256" key="1">
    <source>
        <dbReference type="SAM" id="MobiDB-lite"/>
    </source>
</evidence>
<feature type="region of interest" description="Disordered" evidence="1">
    <location>
        <begin position="65"/>
        <end position="88"/>
    </location>
</feature>
<feature type="signal peptide" evidence="2">
    <location>
        <begin position="1"/>
        <end position="20"/>
    </location>
</feature>
<feature type="compositionally biased region" description="Basic and acidic residues" evidence="1">
    <location>
        <begin position="216"/>
        <end position="234"/>
    </location>
</feature>
<organism evidence="3 4">
    <name type="scientific">Smittium simulii</name>
    <dbReference type="NCBI Taxonomy" id="133385"/>
    <lineage>
        <taxon>Eukaryota</taxon>
        <taxon>Fungi</taxon>
        <taxon>Fungi incertae sedis</taxon>
        <taxon>Zoopagomycota</taxon>
        <taxon>Kickxellomycotina</taxon>
        <taxon>Harpellomycetes</taxon>
        <taxon>Harpellales</taxon>
        <taxon>Legeriomycetaceae</taxon>
        <taxon>Smittium</taxon>
    </lineage>
</organism>
<keyword evidence="4" id="KW-1185">Reference proteome</keyword>
<reference evidence="3 4" key="1">
    <citation type="journal article" date="2018" name="MBio">
        <title>Comparative Genomics Reveals the Core Gene Toolbox for the Fungus-Insect Symbiosis.</title>
        <authorList>
            <person name="Wang Y."/>
            <person name="Stata M."/>
            <person name="Wang W."/>
            <person name="Stajich J.E."/>
            <person name="White M.M."/>
            <person name="Moncalvo J.M."/>
        </authorList>
    </citation>
    <scope>NUCLEOTIDE SEQUENCE [LARGE SCALE GENOMIC DNA]</scope>
    <source>
        <strain evidence="3 4">SWE-8-4</strain>
    </source>
</reference>
<feature type="compositionally biased region" description="Acidic residues" evidence="1">
    <location>
        <begin position="196"/>
        <end position="215"/>
    </location>
</feature>
<accession>A0A2T9Y455</accession>
<comment type="caution">
    <text evidence="3">The sequence shown here is derived from an EMBL/GenBank/DDBJ whole genome shotgun (WGS) entry which is preliminary data.</text>
</comment>
<name>A0A2T9Y455_9FUNG</name>
<feature type="compositionally biased region" description="Basic and acidic residues" evidence="1">
    <location>
        <begin position="65"/>
        <end position="87"/>
    </location>
</feature>
<sequence>MKYILTHIFLLSIQSISSSSLCPNIPRVCANDTSILVCNDGVWSQVKCAEGEICKAFSESDIKCTPKNDSHGNSDNKSAKDTEDTQKNELISLSKKSFGNSLSNEYSKNMIKSDAYALAKRETQMGNSGKLNSGEHKEDIVPIETNREPLSAENKEPVSEKNTEESLSAENKEPVSVETTEESLSAENKEPVSAETTEEPELEDTKEEQQMEIDLDTPKQKVAKEDPHTVSSLEKPDQAHYAAAGAPAAMPQEKTMMMLVPDEQPEQAHYAAAGAPAAMPQEKAMMMLVPDEQPEQVQYVAAAGAPAAMPQEKTMMMLVPDEQPEQAHAPAAMPQEKTMMMLVPDEQPEQVQYVAAASAPAAMPQEKTMMMLVPDEQPEQAHYVAAASAPAAMPQEKTMMMLVPDEQPEQVQRQEYAMVEDHKVNNNNLLNLKKDGCCDHQDKKNTTISIELEIPA</sequence>